<dbReference type="Pfam" id="PF00295">
    <property type="entry name" value="Glyco_hydro_28"/>
    <property type="match status" value="1"/>
</dbReference>
<comment type="caution">
    <text evidence="9">The sequence shown here is derived from an EMBL/GenBank/DDBJ whole genome shotgun (WGS) entry which is preliminary data.</text>
</comment>
<dbReference type="EMBL" id="SWLB01000025">
    <property type="protein sequence ID" value="KAF3322036.1"/>
    <property type="molecule type" value="Genomic_DNA"/>
</dbReference>
<dbReference type="InterPro" id="IPR000743">
    <property type="entry name" value="Glyco_hydro_28"/>
</dbReference>
<comment type="subcellular location">
    <subcellularLocation>
        <location evidence="1">Secreted</location>
        <location evidence="1">Cell wall</location>
    </subcellularLocation>
</comment>
<dbReference type="InterPro" id="IPR011050">
    <property type="entry name" value="Pectin_lyase_fold/virulence"/>
</dbReference>
<evidence type="ECO:0000256" key="1">
    <source>
        <dbReference type="ARBA" id="ARBA00004191"/>
    </source>
</evidence>
<dbReference type="OrthoDB" id="187139at2759"/>
<dbReference type="Gene3D" id="2.160.20.10">
    <property type="entry name" value="Single-stranded right-handed beta-helix, Pectin lyase-like"/>
    <property type="match status" value="1"/>
</dbReference>
<protein>
    <submittedName>
        <fullName evidence="9">Exopolygalacturonase-like protein</fullName>
    </submittedName>
</protein>
<dbReference type="GO" id="GO:0071555">
    <property type="term" value="P:cell wall organization"/>
    <property type="evidence" value="ECO:0007669"/>
    <property type="project" value="UniProtKB-KW"/>
</dbReference>
<dbReference type="SUPFAM" id="SSF51126">
    <property type="entry name" value="Pectin lyase-like"/>
    <property type="match status" value="1"/>
</dbReference>
<dbReference type="GO" id="GO:0005975">
    <property type="term" value="P:carbohydrate metabolic process"/>
    <property type="evidence" value="ECO:0007669"/>
    <property type="project" value="InterPro"/>
</dbReference>
<proteinExistence type="inferred from homology"/>
<sequence>MFSLFQAFLKAWDAACASSGKVKIHIPPGTYKLGPVKFKGPCKNVTTLTIVHKGTIKASTNIDKYKSDYWVEFYRVNGLTLEGGGTFDGQGADTWMHNSCSKKKHCQALPVSVKFIHTIDTTVKRFKSINPKFFHMAVIGCEKFHATNLTLEAPEESPNTDGIHIETSTNLKITDANIRTGDD</sequence>
<evidence type="ECO:0000256" key="8">
    <source>
        <dbReference type="RuleBase" id="RU361169"/>
    </source>
</evidence>
<reference evidence="9" key="1">
    <citation type="submission" date="2020-01" db="EMBL/GenBank/DDBJ databases">
        <title>Genome sequence of Kobresia littledalei, the first chromosome-level genome in the family Cyperaceae.</title>
        <authorList>
            <person name="Qu G."/>
        </authorList>
    </citation>
    <scope>NUCLEOTIDE SEQUENCE</scope>
    <source>
        <strain evidence="9">C.B.Clarke</strain>
        <tissue evidence="9">Leaf</tissue>
    </source>
</reference>
<evidence type="ECO:0000256" key="4">
    <source>
        <dbReference type="ARBA" id="ARBA00022525"/>
    </source>
</evidence>
<evidence type="ECO:0000256" key="5">
    <source>
        <dbReference type="ARBA" id="ARBA00022801"/>
    </source>
</evidence>
<dbReference type="Proteomes" id="UP000623129">
    <property type="component" value="Unassembled WGS sequence"/>
</dbReference>
<keyword evidence="5 8" id="KW-0378">Hydrolase</keyword>
<keyword evidence="6 8" id="KW-0326">Glycosidase</keyword>
<keyword evidence="3" id="KW-0134">Cell wall</keyword>
<dbReference type="PANTHER" id="PTHR31375">
    <property type="match status" value="1"/>
</dbReference>
<accession>A0A833QGJ2</accession>
<evidence type="ECO:0000313" key="10">
    <source>
        <dbReference type="Proteomes" id="UP000623129"/>
    </source>
</evidence>
<evidence type="ECO:0000256" key="6">
    <source>
        <dbReference type="ARBA" id="ARBA00023295"/>
    </source>
</evidence>
<comment type="similarity">
    <text evidence="2 8">Belongs to the glycosyl hydrolase 28 family.</text>
</comment>
<dbReference type="AlphaFoldDB" id="A0A833QGJ2"/>
<evidence type="ECO:0000256" key="3">
    <source>
        <dbReference type="ARBA" id="ARBA00022512"/>
    </source>
</evidence>
<name>A0A833QGJ2_9POAL</name>
<gene>
    <name evidence="9" type="ORF">FCM35_KLT13177</name>
</gene>
<evidence type="ECO:0000256" key="2">
    <source>
        <dbReference type="ARBA" id="ARBA00008834"/>
    </source>
</evidence>
<dbReference type="GO" id="GO:0004650">
    <property type="term" value="F:polygalacturonase activity"/>
    <property type="evidence" value="ECO:0007669"/>
    <property type="project" value="InterPro"/>
</dbReference>
<dbReference type="InterPro" id="IPR012334">
    <property type="entry name" value="Pectin_lyas_fold"/>
</dbReference>
<evidence type="ECO:0000256" key="7">
    <source>
        <dbReference type="ARBA" id="ARBA00023316"/>
    </source>
</evidence>
<keyword evidence="7" id="KW-0961">Cell wall biogenesis/degradation</keyword>
<keyword evidence="10" id="KW-1185">Reference proteome</keyword>
<organism evidence="9 10">
    <name type="scientific">Carex littledalei</name>
    <dbReference type="NCBI Taxonomy" id="544730"/>
    <lineage>
        <taxon>Eukaryota</taxon>
        <taxon>Viridiplantae</taxon>
        <taxon>Streptophyta</taxon>
        <taxon>Embryophyta</taxon>
        <taxon>Tracheophyta</taxon>
        <taxon>Spermatophyta</taxon>
        <taxon>Magnoliopsida</taxon>
        <taxon>Liliopsida</taxon>
        <taxon>Poales</taxon>
        <taxon>Cyperaceae</taxon>
        <taxon>Cyperoideae</taxon>
        <taxon>Cariceae</taxon>
        <taxon>Carex</taxon>
        <taxon>Carex subgen. Euthyceras</taxon>
    </lineage>
</organism>
<evidence type="ECO:0000313" key="9">
    <source>
        <dbReference type="EMBL" id="KAF3322036.1"/>
    </source>
</evidence>
<keyword evidence="4" id="KW-0964">Secreted</keyword>